<accession>A0A1R4B6J5</accession>
<gene>
    <name evidence="3" type="ORF">VPAL9027_02533</name>
</gene>
<dbReference type="OrthoDB" id="5846020at2"/>
<feature type="region of interest" description="Disordered" evidence="1">
    <location>
        <begin position="343"/>
        <end position="362"/>
    </location>
</feature>
<feature type="chain" id="PRO_5012797262" description="Alpha/beta hydrolase family protein" evidence="2">
    <location>
        <begin position="21"/>
        <end position="362"/>
    </location>
</feature>
<evidence type="ECO:0000256" key="2">
    <source>
        <dbReference type="SAM" id="SignalP"/>
    </source>
</evidence>
<dbReference type="AlphaFoldDB" id="A0A1R4B6J5"/>
<dbReference type="RefSeq" id="WP_077314900.1">
    <property type="nucleotide sequence ID" value="NZ_AP024888.1"/>
</dbReference>
<dbReference type="EMBL" id="FUFT01000005">
    <property type="protein sequence ID" value="SJL84544.1"/>
    <property type="molecule type" value="Genomic_DNA"/>
</dbReference>
<dbReference type="STRING" id="1918946.VPAL9027_02533"/>
<organism evidence="3 4">
    <name type="scientific">Vibrio palustris</name>
    <dbReference type="NCBI Taxonomy" id="1918946"/>
    <lineage>
        <taxon>Bacteria</taxon>
        <taxon>Pseudomonadati</taxon>
        <taxon>Pseudomonadota</taxon>
        <taxon>Gammaproteobacteria</taxon>
        <taxon>Vibrionales</taxon>
        <taxon>Vibrionaceae</taxon>
        <taxon>Vibrio</taxon>
    </lineage>
</organism>
<proteinExistence type="predicted"/>
<reference evidence="3 4" key="1">
    <citation type="submission" date="2017-02" db="EMBL/GenBank/DDBJ databases">
        <authorList>
            <person name="Peterson S.W."/>
        </authorList>
    </citation>
    <scope>NUCLEOTIDE SEQUENCE [LARGE SCALE GENOMIC DNA]</scope>
    <source>
        <strain evidence="3 4">CECT 9027</strain>
    </source>
</reference>
<evidence type="ECO:0000256" key="1">
    <source>
        <dbReference type="SAM" id="MobiDB-lite"/>
    </source>
</evidence>
<evidence type="ECO:0000313" key="4">
    <source>
        <dbReference type="Proteomes" id="UP000189475"/>
    </source>
</evidence>
<name>A0A1R4B6J5_9VIBR</name>
<keyword evidence="2" id="KW-0732">Signal</keyword>
<dbReference type="SUPFAM" id="SSF53474">
    <property type="entry name" value="alpha/beta-Hydrolases"/>
    <property type="match status" value="1"/>
</dbReference>
<protein>
    <recommendedName>
        <fullName evidence="5">Alpha/beta hydrolase family protein</fullName>
    </recommendedName>
</protein>
<evidence type="ECO:0008006" key="5">
    <source>
        <dbReference type="Google" id="ProtNLM"/>
    </source>
</evidence>
<keyword evidence="4" id="KW-1185">Reference proteome</keyword>
<dbReference type="Gene3D" id="3.40.50.1820">
    <property type="entry name" value="alpha/beta hydrolase"/>
    <property type="match status" value="1"/>
</dbReference>
<dbReference type="Proteomes" id="UP000189475">
    <property type="component" value="Unassembled WGS sequence"/>
</dbReference>
<sequence>MIKNIMLTILTLCLSLSAYAKTGIFPTATFDNLSYGLYWFGANNQYEKSSAETSHGSRFYDPNKPTLIFIHGWQKGHITDRDRSVYFEDNNGWPDEDFANLWRSEGYNVGILYWDQFADESEVKDAEAKIWTATGPRNMRWLDSNGDYHQGPNQNVVDILLESYEQAMQYYTGPELRLAGHSLGNQVALRLADQLVAAQQQGKVTSYEVPNRVSLLDPFYSNHSKDYLNGAWVGEKAREIVNRLKSAGMAIDSYRSSIVTSSVFAGDENKELSNSVAFTEIKTGFFNQFQISEKHSSAVWLYFWSIIYPTPTVTNSAMPGLSASSTYDDVRQWMFTSDHLVQTAGDNTKDPQDNLYEQRPGL</sequence>
<dbReference type="InterPro" id="IPR029058">
    <property type="entry name" value="AB_hydrolase_fold"/>
</dbReference>
<feature type="signal peptide" evidence="2">
    <location>
        <begin position="1"/>
        <end position="20"/>
    </location>
</feature>
<evidence type="ECO:0000313" key="3">
    <source>
        <dbReference type="EMBL" id="SJL84544.1"/>
    </source>
</evidence>